<keyword evidence="3" id="KW-1185">Reference proteome</keyword>
<feature type="region of interest" description="Disordered" evidence="1">
    <location>
        <begin position="14"/>
        <end position="38"/>
    </location>
</feature>
<dbReference type="PANTHER" id="PTHR47584">
    <property type="match status" value="1"/>
</dbReference>
<dbReference type="Proteomes" id="UP000004994">
    <property type="component" value="Chromosome 12"/>
</dbReference>
<feature type="compositionally biased region" description="Basic residues" evidence="1">
    <location>
        <begin position="190"/>
        <end position="200"/>
    </location>
</feature>
<dbReference type="PANTHER" id="PTHR47584:SF19">
    <property type="entry name" value="L10-INTERACTING MYB DOMAIN-CONTAINING PROTEIN-LIKE"/>
    <property type="match status" value="1"/>
</dbReference>
<feature type="compositionally biased region" description="Polar residues" evidence="1">
    <location>
        <begin position="163"/>
        <end position="177"/>
    </location>
</feature>
<sequence>MSIIPEASFEISDENSMTSPFPVNRKRKKMNKSRGSAADKWTDEETSILISVLEDTKTFKDLLSSCSGYGWNPTTNTITCPSHIWSEHVAQKKKKKIYISKYRYHGLKDYDTLDEIFGNSFATGDHVMYSTNPNLPPKSNEVIVEEYEPFDGDDEHVATVNTCQPMSRNTGSGSGSAKRTLEPSEGGTSTRRKKRSCYKF</sequence>
<name>A0A3Q7J8S5_SOLLC</name>
<dbReference type="InParanoid" id="A0A3Q7J8S5"/>
<dbReference type="Gramene" id="Solyc12g042483.1.1">
    <property type="protein sequence ID" value="Solyc12g042483.1.1"/>
    <property type="gene ID" value="Solyc12g042483.1"/>
</dbReference>
<dbReference type="AlphaFoldDB" id="A0A3Q7J8S5"/>
<organism evidence="2">
    <name type="scientific">Solanum lycopersicum</name>
    <name type="common">Tomato</name>
    <name type="synonym">Lycopersicon esculentum</name>
    <dbReference type="NCBI Taxonomy" id="4081"/>
    <lineage>
        <taxon>Eukaryota</taxon>
        <taxon>Viridiplantae</taxon>
        <taxon>Streptophyta</taxon>
        <taxon>Embryophyta</taxon>
        <taxon>Tracheophyta</taxon>
        <taxon>Spermatophyta</taxon>
        <taxon>Magnoliopsida</taxon>
        <taxon>eudicotyledons</taxon>
        <taxon>Gunneridae</taxon>
        <taxon>Pentapetalae</taxon>
        <taxon>asterids</taxon>
        <taxon>lamiids</taxon>
        <taxon>Solanales</taxon>
        <taxon>Solanaceae</taxon>
        <taxon>Solanoideae</taxon>
        <taxon>Solaneae</taxon>
        <taxon>Solanum</taxon>
        <taxon>Solanum subgen. Lycopersicon</taxon>
    </lineage>
</organism>
<reference evidence="2" key="1">
    <citation type="journal article" date="2012" name="Nature">
        <title>The tomato genome sequence provides insights into fleshy fruit evolution.</title>
        <authorList>
            <consortium name="Tomato Genome Consortium"/>
        </authorList>
    </citation>
    <scope>NUCLEOTIDE SEQUENCE [LARGE SCALE GENOMIC DNA]</scope>
    <source>
        <strain evidence="2">cv. Heinz 1706</strain>
    </source>
</reference>
<feature type="region of interest" description="Disordered" evidence="1">
    <location>
        <begin position="163"/>
        <end position="200"/>
    </location>
</feature>
<proteinExistence type="predicted"/>
<reference evidence="2" key="2">
    <citation type="submission" date="2019-01" db="UniProtKB">
        <authorList>
            <consortium name="EnsemblPlants"/>
        </authorList>
    </citation>
    <scope>IDENTIFICATION</scope>
    <source>
        <strain evidence="2">cv. Heinz 1706</strain>
    </source>
</reference>
<dbReference type="InterPro" id="IPR045026">
    <property type="entry name" value="LIMYB"/>
</dbReference>
<protein>
    <submittedName>
        <fullName evidence="2">Uncharacterized protein</fullName>
    </submittedName>
</protein>
<evidence type="ECO:0000313" key="2">
    <source>
        <dbReference type="EnsemblPlants" id="Solyc12g042483.1.1"/>
    </source>
</evidence>
<dbReference type="EnsemblPlants" id="Solyc12g042483.1.1">
    <property type="protein sequence ID" value="Solyc12g042483.1.1"/>
    <property type="gene ID" value="Solyc12g042483.1"/>
</dbReference>
<evidence type="ECO:0000313" key="3">
    <source>
        <dbReference type="Proteomes" id="UP000004994"/>
    </source>
</evidence>
<evidence type="ECO:0000256" key="1">
    <source>
        <dbReference type="SAM" id="MobiDB-lite"/>
    </source>
</evidence>
<accession>A0A3Q7J8S5</accession>